<evidence type="ECO:0000313" key="1">
    <source>
        <dbReference type="EMBL" id="KGE16777.1"/>
    </source>
</evidence>
<dbReference type="OrthoDB" id="2638183at2"/>
<dbReference type="AlphaFoldDB" id="A0A098M5F5"/>
<accession>A0A098M5F5</accession>
<dbReference type="eggNOG" id="ENOG5034ADW">
    <property type="taxonomic scope" value="Bacteria"/>
</dbReference>
<organism evidence="1 2">
    <name type="scientific">Paenibacillus wynnii</name>
    <dbReference type="NCBI Taxonomy" id="268407"/>
    <lineage>
        <taxon>Bacteria</taxon>
        <taxon>Bacillati</taxon>
        <taxon>Bacillota</taxon>
        <taxon>Bacilli</taxon>
        <taxon>Bacillales</taxon>
        <taxon>Paenibacillaceae</taxon>
        <taxon>Paenibacillus</taxon>
    </lineage>
</organism>
<reference evidence="1 2" key="2">
    <citation type="submission" date="2014-10" db="EMBL/GenBank/DDBJ databases">
        <title>Comparative genomics of the Paenibacillus odorifer group.</title>
        <authorList>
            <person name="Tsai Y.-C."/>
            <person name="Martin N."/>
            <person name="Korlach J."/>
            <person name="Wiedmann M."/>
        </authorList>
    </citation>
    <scope>NUCLEOTIDE SEQUENCE [LARGE SCALE GENOMIC DNA]</scope>
    <source>
        <strain evidence="1 2">DSM 18334</strain>
    </source>
</reference>
<proteinExistence type="predicted"/>
<comment type="caution">
    <text evidence="1">The sequence shown here is derived from an EMBL/GenBank/DDBJ whole genome shotgun (WGS) entry which is preliminary data.</text>
</comment>
<keyword evidence="2" id="KW-1185">Reference proteome</keyword>
<dbReference type="EMBL" id="JQCR01000003">
    <property type="protein sequence ID" value="KGE16777.1"/>
    <property type="molecule type" value="Genomic_DNA"/>
</dbReference>
<dbReference type="STRING" id="268407.PWYN_18965"/>
<evidence type="ECO:0000313" key="2">
    <source>
        <dbReference type="Proteomes" id="UP000029734"/>
    </source>
</evidence>
<protein>
    <submittedName>
        <fullName evidence="1">Uncharacterized protein</fullName>
    </submittedName>
</protein>
<sequence>MPINRPIITDTELQEAMDRKLHVRVFQDDHMVVSNATVVRFTDADVVMQSRVSDLAYYSRRTCEFYEVRA</sequence>
<name>A0A098M5F5_9BACL</name>
<gene>
    <name evidence="1" type="ORF">PWYN_18965</name>
</gene>
<reference evidence="1 2" key="1">
    <citation type="submission" date="2014-08" db="EMBL/GenBank/DDBJ databases">
        <authorList>
            <person name="den Bakker H.C."/>
        </authorList>
    </citation>
    <scope>NUCLEOTIDE SEQUENCE [LARGE SCALE GENOMIC DNA]</scope>
    <source>
        <strain evidence="1 2">DSM 18334</strain>
    </source>
</reference>
<dbReference type="RefSeq" id="WP_036654996.1">
    <property type="nucleotide sequence ID" value="NZ_JQCR01000003.1"/>
</dbReference>
<dbReference type="Proteomes" id="UP000029734">
    <property type="component" value="Unassembled WGS sequence"/>
</dbReference>